<protein>
    <submittedName>
        <fullName evidence="1">Uncharacterized protein</fullName>
    </submittedName>
</protein>
<gene>
    <name evidence="1" type="ORF">WISP_39799</name>
</gene>
<organism evidence="1 2">
    <name type="scientific">Willisornis vidua</name>
    <name type="common">Xingu scale-backed antbird</name>
    <dbReference type="NCBI Taxonomy" id="1566151"/>
    <lineage>
        <taxon>Eukaryota</taxon>
        <taxon>Metazoa</taxon>
        <taxon>Chordata</taxon>
        <taxon>Craniata</taxon>
        <taxon>Vertebrata</taxon>
        <taxon>Euteleostomi</taxon>
        <taxon>Archelosauria</taxon>
        <taxon>Archosauria</taxon>
        <taxon>Dinosauria</taxon>
        <taxon>Saurischia</taxon>
        <taxon>Theropoda</taxon>
        <taxon>Coelurosauria</taxon>
        <taxon>Aves</taxon>
        <taxon>Neognathae</taxon>
        <taxon>Neoaves</taxon>
        <taxon>Telluraves</taxon>
        <taxon>Australaves</taxon>
        <taxon>Passeriformes</taxon>
        <taxon>Thamnophilidae</taxon>
        <taxon>Willisornis</taxon>
    </lineage>
</organism>
<proteinExistence type="predicted"/>
<dbReference type="Proteomes" id="UP001145742">
    <property type="component" value="Unassembled WGS sequence"/>
</dbReference>
<accession>A0ABQ9DH97</accession>
<dbReference type="EMBL" id="WHWB01033097">
    <property type="protein sequence ID" value="KAJ7422058.1"/>
    <property type="molecule type" value="Genomic_DNA"/>
</dbReference>
<reference evidence="1" key="1">
    <citation type="submission" date="2019-10" db="EMBL/GenBank/DDBJ databases">
        <authorList>
            <person name="Soares A.E.R."/>
            <person name="Aleixo A."/>
            <person name="Schneider P."/>
            <person name="Miyaki C.Y."/>
            <person name="Schneider M.P."/>
            <person name="Mello C."/>
            <person name="Vasconcelos A.T.R."/>
        </authorList>
    </citation>
    <scope>NUCLEOTIDE SEQUENCE</scope>
    <source>
        <tissue evidence="1">Muscle</tissue>
    </source>
</reference>
<name>A0ABQ9DH97_9PASS</name>
<evidence type="ECO:0000313" key="1">
    <source>
        <dbReference type="EMBL" id="KAJ7422058.1"/>
    </source>
</evidence>
<comment type="caution">
    <text evidence="1">The sequence shown here is derived from an EMBL/GenBank/DDBJ whole genome shotgun (WGS) entry which is preliminary data.</text>
</comment>
<keyword evidence="2" id="KW-1185">Reference proteome</keyword>
<evidence type="ECO:0000313" key="2">
    <source>
        <dbReference type="Proteomes" id="UP001145742"/>
    </source>
</evidence>
<sequence length="69" mass="7967">MVDKKLPMNQPCALVAKAAHCILSCIRKGIANRSREVILPLYSALVRYICVQFCDPQYKRDMKLLDWVQ</sequence>